<feature type="domain" description="DUF5801" evidence="2">
    <location>
        <begin position="183"/>
        <end position="334"/>
    </location>
</feature>
<dbReference type="AlphaFoldDB" id="B4CX34"/>
<proteinExistence type="predicted"/>
<evidence type="ECO:0000313" key="3">
    <source>
        <dbReference type="EMBL" id="EDY20832.1"/>
    </source>
</evidence>
<evidence type="ECO:0000313" key="4">
    <source>
        <dbReference type="Proteomes" id="UP000005824"/>
    </source>
</evidence>
<keyword evidence="4" id="KW-1185">Reference proteome</keyword>
<feature type="domain" description="DUF5801" evidence="2">
    <location>
        <begin position="701"/>
        <end position="853"/>
    </location>
</feature>
<dbReference type="Proteomes" id="UP000005824">
    <property type="component" value="Unassembled WGS sequence"/>
</dbReference>
<feature type="domain" description="DUF5801" evidence="2">
    <location>
        <begin position="355"/>
        <end position="507"/>
    </location>
</feature>
<accession>B4CX34</accession>
<dbReference type="STRING" id="497964.CfE428DRAFT_1125"/>
<name>B4CX34_9BACT</name>
<evidence type="ECO:0000256" key="1">
    <source>
        <dbReference type="SAM" id="MobiDB-lite"/>
    </source>
</evidence>
<sequence>MISLTGNPSPIVVDESFIPGIGSGTGPAGSASSTEDFSKVFTATPGSAPATVSYAMSLPGGNGADSGLIDSITGQHDMLVLNGNTIEGHVGTVGGVLAFTVTIDPNTGITTLTIDRGIIQGSPDSPVDSNEGVALGSGLVTLTATITDTLGNHASATVDLGPELTFLDDGPSISAAGSGPSFNVDESFLPTGSGTGPVGSTVDTEAFAGAFTHVNGADGASVSYGLSVSASGVDSGLIDSLTGNHVFLFLESGAVVAREGTTSATAATGPIEFTLSVDGSGNVTATLDRSVHQSSADSPVDSNEAVSLTSGLVTLTATITDADGDHQAASIDLGSHVSIHDDGPSITAVGTATALNVDESFLSTGSGTGPAGSTVDTEAFAGAFTHVNGADGASVSYGLSVSASGVDSGLIDSLTGNHVFLFLESGVVVAREGTTSVTAATGPIEFTLSVDGTGNVTATLDRSVHQGSADSPVDSNEAVSLTSGLVTLTATITDADGDHQAASIDLGSHVSIRDDGPSITAVGTATALNVDESFLPTGSGTGPAGSTVDTEAFAGAFTHVNGADGASVSYGLSVSASGVDSGLIDSLTGNHVFLFLESGAVVAREGTTSGTAATGPVEFTLSVDGSGNVTATLDRSVHQGSADSPVDSNEAVSLTSGLVTLTATITDADGDHQAASIDLGSHVSIHDDGPSITAVGTATALNVDESFLPTGSGTGPAGSTTDTEAFAGAFTHVNGADGASVSYGLSVSASGVDSGLIDSLTGNHVFLFLESGSVVAREGTTSVTAATGPIEFTLSVDGSGNVTATLDRSVHQGSADSPVDSNEAVSLTSGLVTLTATITDADGDHQAASIDLGSHVSIHDDGPSITAVGTATALNVDESFLPTGSGTGPAGSTVGHGRRLPGRSRM</sequence>
<feature type="domain" description="DUF5801" evidence="2">
    <location>
        <begin position="528"/>
        <end position="680"/>
    </location>
</feature>
<feature type="region of interest" description="Disordered" evidence="1">
    <location>
        <begin position="879"/>
        <end position="906"/>
    </location>
</feature>
<dbReference type="EMBL" id="ABVL01000003">
    <property type="protein sequence ID" value="EDY20832.1"/>
    <property type="molecule type" value="Genomic_DNA"/>
</dbReference>
<organism evidence="3 4">
    <name type="scientific">Chthoniobacter flavus Ellin428</name>
    <dbReference type="NCBI Taxonomy" id="497964"/>
    <lineage>
        <taxon>Bacteria</taxon>
        <taxon>Pseudomonadati</taxon>
        <taxon>Verrucomicrobiota</taxon>
        <taxon>Spartobacteria</taxon>
        <taxon>Chthoniobacterales</taxon>
        <taxon>Chthoniobacteraceae</taxon>
        <taxon>Chthoniobacter</taxon>
    </lineage>
</organism>
<dbReference type="InterPro" id="IPR043824">
    <property type="entry name" value="DUF5801"/>
</dbReference>
<feature type="domain" description="DUF5801" evidence="2">
    <location>
        <begin position="12"/>
        <end position="161"/>
    </location>
</feature>
<dbReference type="Pfam" id="PF19116">
    <property type="entry name" value="DUF5801"/>
    <property type="match status" value="5"/>
</dbReference>
<gene>
    <name evidence="3" type="ORF">CfE428DRAFT_1125</name>
</gene>
<dbReference type="InParanoid" id="B4CX34"/>
<feature type="compositionally biased region" description="Basic residues" evidence="1">
    <location>
        <begin position="896"/>
        <end position="906"/>
    </location>
</feature>
<reference evidence="3 4" key="1">
    <citation type="journal article" date="2011" name="J. Bacteriol.">
        <title>Genome sequence of Chthoniobacter flavus Ellin428, an aerobic heterotrophic soil bacterium.</title>
        <authorList>
            <person name="Kant R."/>
            <person name="van Passel M.W."/>
            <person name="Palva A."/>
            <person name="Lucas S."/>
            <person name="Lapidus A."/>
            <person name="Glavina Del Rio T."/>
            <person name="Dalin E."/>
            <person name="Tice H."/>
            <person name="Bruce D."/>
            <person name="Goodwin L."/>
            <person name="Pitluck S."/>
            <person name="Larimer F.W."/>
            <person name="Land M.L."/>
            <person name="Hauser L."/>
            <person name="Sangwan P."/>
            <person name="de Vos W.M."/>
            <person name="Janssen P.H."/>
            <person name="Smidt H."/>
        </authorList>
    </citation>
    <scope>NUCLEOTIDE SEQUENCE [LARGE SCALE GENOMIC DNA]</scope>
    <source>
        <strain evidence="3 4">Ellin428</strain>
    </source>
</reference>
<dbReference type="eggNOG" id="COG2931">
    <property type="taxonomic scope" value="Bacteria"/>
</dbReference>
<comment type="caution">
    <text evidence="3">The sequence shown here is derived from an EMBL/GenBank/DDBJ whole genome shotgun (WGS) entry which is preliminary data.</text>
</comment>
<protein>
    <recommendedName>
        <fullName evidence="2">DUF5801 domain-containing protein</fullName>
    </recommendedName>
</protein>
<evidence type="ECO:0000259" key="2">
    <source>
        <dbReference type="Pfam" id="PF19116"/>
    </source>
</evidence>